<gene>
    <name evidence="2" type="ORF">DWY99_05130</name>
</gene>
<sequence>MKKFCLLLVLSSILLLTSCSLGGGHMPGSIFDDDKTAANTRIEKLLEAIKSKNGDIVKSMFSKNAIADANNIDENIFKLFNCFKGEILSYEDWGGPGVSQGNNDDGSGCIWKILRSTYDVKTSENTYRFAIKEFTTDTADPNNVGVYSIYVINAKDTDMDVAYWGDGNWTPGLTVVS</sequence>
<dbReference type="EMBL" id="QRTC01000013">
    <property type="protein sequence ID" value="RGQ42151.1"/>
    <property type="molecule type" value="Genomic_DNA"/>
</dbReference>
<evidence type="ECO:0000256" key="1">
    <source>
        <dbReference type="SAM" id="SignalP"/>
    </source>
</evidence>
<organism evidence="2 3">
    <name type="scientific">[Clostridium] leptum</name>
    <dbReference type="NCBI Taxonomy" id="1535"/>
    <lineage>
        <taxon>Bacteria</taxon>
        <taxon>Bacillati</taxon>
        <taxon>Bacillota</taxon>
        <taxon>Clostridia</taxon>
        <taxon>Eubacteriales</taxon>
        <taxon>Oscillospiraceae</taxon>
        <taxon>Oscillospiraceae incertae sedis</taxon>
    </lineage>
</organism>
<dbReference type="Pfam" id="PF17117">
    <property type="entry name" value="DUF5104"/>
    <property type="match status" value="1"/>
</dbReference>
<evidence type="ECO:0000313" key="3">
    <source>
        <dbReference type="Proteomes" id="UP000284751"/>
    </source>
</evidence>
<reference evidence="2 3" key="1">
    <citation type="submission" date="2018-08" db="EMBL/GenBank/DDBJ databases">
        <title>A genome reference for cultivated species of the human gut microbiota.</title>
        <authorList>
            <person name="Zou Y."/>
            <person name="Xue W."/>
            <person name="Luo G."/>
        </authorList>
    </citation>
    <scope>NUCLEOTIDE SEQUENCE [LARGE SCALE GENOMIC DNA]</scope>
    <source>
        <strain evidence="2 3">AF28-26</strain>
    </source>
</reference>
<keyword evidence="1" id="KW-0732">Signal</keyword>
<feature type="chain" id="PRO_5019169343" evidence="1">
    <location>
        <begin position="23"/>
        <end position="177"/>
    </location>
</feature>
<feature type="signal peptide" evidence="1">
    <location>
        <begin position="1"/>
        <end position="22"/>
    </location>
</feature>
<proteinExistence type="predicted"/>
<name>A0A412AYB9_9FIRM</name>
<comment type="caution">
    <text evidence="2">The sequence shown here is derived from an EMBL/GenBank/DDBJ whole genome shotgun (WGS) entry which is preliminary data.</text>
</comment>
<evidence type="ECO:0000313" key="2">
    <source>
        <dbReference type="EMBL" id="RGQ42151.1"/>
    </source>
</evidence>
<dbReference type="InterPro" id="IPR031344">
    <property type="entry name" value="DUF5104"/>
</dbReference>
<dbReference type="Gene3D" id="3.10.450.50">
    <property type="match status" value="1"/>
</dbReference>
<accession>A0A412AYB9</accession>
<protein>
    <submittedName>
        <fullName evidence="2">DUF5104 domain-containing protein</fullName>
    </submittedName>
</protein>
<dbReference type="PROSITE" id="PS51257">
    <property type="entry name" value="PROKAR_LIPOPROTEIN"/>
    <property type="match status" value="1"/>
</dbReference>
<dbReference type="Proteomes" id="UP000284751">
    <property type="component" value="Unassembled WGS sequence"/>
</dbReference>
<dbReference type="AlphaFoldDB" id="A0A412AYB9"/>